<proteinExistence type="predicted"/>
<dbReference type="SUPFAM" id="SSF110296">
    <property type="entry name" value="Oligoxyloglucan reducing end-specific cellobiohydrolase"/>
    <property type="match status" value="1"/>
</dbReference>
<comment type="caution">
    <text evidence="1">The sequence shown here is derived from an EMBL/GenBank/DDBJ whole genome shotgun (WGS) entry which is preliminary data.</text>
</comment>
<gene>
    <name evidence="1" type="ORF">S06H3_29915</name>
</gene>
<sequence length="183" mass="19246">WVAILGDASGHICRSTDYGATWTDLGVIASGYIFSMAYLGNGIAILGDADAHVYRSTSAFQLSNFNPDQYYGAHLGQKHHTADATLSAALSNTLHTNLGATGDITLTLPQNPSAGCYFHFTVMAAHQLRIDPGAAGGIYINGAKQTDNKYIWAADEGASVMLIADGNGDWAALYSVGTWGVEG</sequence>
<reference evidence="1" key="1">
    <citation type="journal article" date="2014" name="Front. Microbiol.">
        <title>High frequency of phylogenetically diverse reductive dehalogenase-homologous genes in deep subseafloor sedimentary metagenomes.</title>
        <authorList>
            <person name="Kawai M."/>
            <person name="Futagami T."/>
            <person name="Toyoda A."/>
            <person name="Takaki Y."/>
            <person name="Nishi S."/>
            <person name="Hori S."/>
            <person name="Arai W."/>
            <person name="Tsubouchi T."/>
            <person name="Morono Y."/>
            <person name="Uchiyama I."/>
            <person name="Ito T."/>
            <person name="Fujiyama A."/>
            <person name="Inagaki F."/>
            <person name="Takami H."/>
        </authorList>
    </citation>
    <scope>NUCLEOTIDE SEQUENCE</scope>
    <source>
        <strain evidence="1">Expedition CK06-06</strain>
    </source>
</reference>
<accession>X1P1U6</accession>
<organism evidence="1">
    <name type="scientific">marine sediment metagenome</name>
    <dbReference type="NCBI Taxonomy" id="412755"/>
    <lineage>
        <taxon>unclassified sequences</taxon>
        <taxon>metagenomes</taxon>
        <taxon>ecological metagenomes</taxon>
    </lineage>
</organism>
<protein>
    <submittedName>
        <fullName evidence="1">Uncharacterized protein</fullName>
    </submittedName>
</protein>
<dbReference type="EMBL" id="BARV01017577">
    <property type="protein sequence ID" value="GAI24889.1"/>
    <property type="molecule type" value="Genomic_DNA"/>
</dbReference>
<feature type="non-terminal residue" evidence="1">
    <location>
        <position position="1"/>
    </location>
</feature>
<name>X1P1U6_9ZZZZ</name>
<evidence type="ECO:0000313" key="1">
    <source>
        <dbReference type="EMBL" id="GAI24889.1"/>
    </source>
</evidence>
<dbReference type="AlphaFoldDB" id="X1P1U6"/>